<dbReference type="UniPathway" id="UPA00223">
    <property type="reaction ID" value="UER00999"/>
</dbReference>
<comment type="subcellular location">
    <subcellularLocation>
        <location evidence="11">Mitochondrion</location>
    </subcellularLocation>
</comment>
<evidence type="ECO:0000256" key="2">
    <source>
        <dbReference type="ARBA" id="ARBA00022532"/>
    </source>
</evidence>
<dbReference type="SUPFAM" id="SSF52210">
    <property type="entry name" value="Succinyl-CoA synthetase domains"/>
    <property type="match status" value="1"/>
</dbReference>
<dbReference type="AlphaFoldDB" id="F1LM47"/>
<dbReference type="Ensembl" id="ENSRNOT00000065195.5">
    <property type="protein sequence ID" value="ENSRNOP00000060229.2"/>
    <property type="gene ID" value="ENSRNOG00000017481.8"/>
</dbReference>
<dbReference type="KEGG" id="rno:361071"/>
<dbReference type="PaxDb" id="10116-ENSRNOP00000060229"/>
<dbReference type="InParanoid" id="F1LM47"/>
<dbReference type="GO" id="GO:0004775">
    <property type="term" value="F:succinate-CoA ligase (ADP-forming) activity"/>
    <property type="evidence" value="ECO:0000314"/>
    <property type="project" value="RGD"/>
</dbReference>
<dbReference type="Reactome" id="R-RNO-71403">
    <property type="pathway name" value="Citric acid cycle (TCA cycle)"/>
</dbReference>
<evidence type="ECO:0000313" key="13">
    <source>
        <dbReference type="Ensembl" id="ENSRNOP00000060229.2"/>
    </source>
</evidence>
<dbReference type="InterPro" id="IPR005809">
    <property type="entry name" value="Succ_CoA_ligase-like_bsu"/>
</dbReference>
<evidence type="ECO:0000256" key="6">
    <source>
        <dbReference type="ARBA" id="ARBA00022840"/>
    </source>
</evidence>
<accession>F1LM47</accession>
<dbReference type="InterPro" id="IPR034723">
    <property type="entry name" value="Succ_CoA_betaA_euk"/>
</dbReference>
<dbReference type="STRING" id="10116.ENSRNOP00000060229"/>
<dbReference type="InterPro" id="IPR005811">
    <property type="entry name" value="SUCC_ACL_C"/>
</dbReference>
<dbReference type="RGD" id="1309397">
    <property type="gene designation" value="Sucla2"/>
</dbReference>
<feature type="binding site" evidence="11">
    <location>
        <position position="257"/>
    </location>
    <ligand>
        <name>Mg(2+)</name>
        <dbReference type="ChEBI" id="CHEBI:18420"/>
    </ligand>
</feature>
<dbReference type="InterPro" id="IPR017866">
    <property type="entry name" value="Succ-CoA_synthase_bsu_CS"/>
</dbReference>
<keyword evidence="14" id="KW-1185">Reference proteome</keyword>
<dbReference type="PANTHER" id="PTHR11815">
    <property type="entry name" value="SUCCINYL-COA SYNTHETASE BETA CHAIN"/>
    <property type="match status" value="1"/>
</dbReference>
<dbReference type="Pfam" id="PF00549">
    <property type="entry name" value="Ligase_CoA"/>
    <property type="match status" value="1"/>
</dbReference>
<dbReference type="EC" id="6.2.1.5" evidence="11"/>
<protein>
    <recommendedName>
        <fullName evidence="11">Succinate--CoA ligase [ADP-forming] subunit beta, mitochondrial</fullName>
        <ecNumber evidence="11">6.2.1.5</ecNumber>
    </recommendedName>
    <alternativeName>
        <fullName evidence="11">ATP-specific succinyl-CoA synthetase subunit beta</fullName>
        <shortName evidence="11">A-SCS</shortName>
    </alternativeName>
    <alternativeName>
        <fullName evidence="11">Succinyl-CoA synthetase beta-A chain</fullName>
        <shortName evidence="11">SCS-betaA</shortName>
    </alternativeName>
</protein>
<reference evidence="13" key="4">
    <citation type="submission" date="2025-09" db="UniProtKB">
        <authorList>
            <consortium name="Ensembl"/>
        </authorList>
    </citation>
    <scope>IDENTIFICATION</scope>
    <source>
        <strain evidence="13">Brown Norway</strain>
    </source>
</reference>
<gene>
    <name evidence="13 15" type="primary">Sucla2</name>
    <name evidence="11" type="synonym">SUCLA2</name>
</gene>
<dbReference type="GeneTree" id="ENSGT00390000010170"/>
<comment type="function">
    <text evidence="11">ATP-specific succinyl-CoA synthetase functions in the citric acid cycle (TCA), coupling the hydrolysis of succinyl-CoA to the synthesis of ATP and thus represents the only step of substrate-level phosphorylation in the TCA. The beta subunit provides nucleotide specificity of the enzyme and binds the substrate succinate, while the binding sites for coenzyme A and phosphate are found in the alpha subunit.</text>
</comment>
<comment type="catalytic activity">
    <reaction evidence="11">
        <text>succinate + ATP + CoA = succinyl-CoA + ADP + phosphate</text>
        <dbReference type="Rhea" id="RHEA:17661"/>
        <dbReference type="ChEBI" id="CHEBI:30031"/>
        <dbReference type="ChEBI" id="CHEBI:30616"/>
        <dbReference type="ChEBI" id="CHEBI:43474"/>
        <dbReference type="ChEBI" id="CHEBI:57287"/>
        <dbReference type="ChEBI" id="CHEBI:57292"/>
        <dbReference type="ChEBI" id="CHEBI:456216"/>
        <dbReference type="EC" id="6.2.1.5"/>
    </reaction>
</comment>
<dbReference type="NCBIfam" id="NF001913">
    <property type="entry name" value="PRK00696.1"/>
    <property type="match status" value="1"/>
</dbReference>
<comment type="similarity">
    <text evidence="11">Belongs to the succinate/malate CoA ligase beta subunit family. ATP-specific subunit beta subfamily.</text>
</comment>
<dbReference type="GO" id="GO:0009361">
    <property type="term" value="C:succinate-CoA ligase complex (ADP-forming)"/>
    <property type="evidence" value="ECO:0000266"/>
    <property type="project" value="RGD"/>
</dbReference>
<evidence type="ECO:0000256" key="4">
    <source>
        <dbReference type="ARBA" id="ARBA00022723"/>
    </source>
</evidence>
<dbReference type="GO" id="GO:0042709">
    <property type="term" value="C:succinate-CoA ligase complex"/>
    <property type="evidence" value="ECO:0000318"/>
    <property type="project" value="GO_Central"/>
</dbReference>
<reference evidence="17" key="1">
    <citation type="journal article" date="2012" name="Nat. Commun.">
        <title>Quantitative maps of protein phosphorylation sites across 14 different rat organs and tissues.</title>
        <authorList>
            <person name="Lundby A."/>
            <person name="Secher A."/>
            <person name="Lage K."/>
            <person name="Nordsborg N.B."/>
            <person name="Dmytriyev A."/>
            <person name="Lundby C."/>
            <person name="Olsen J.V."/>
        </authorList>
    </citation>
    <scope>IDENTIFICATION BY MASS SPECTROMETRY [LARGE SCALE ANALYSIS]</scope>
</reference>
<dbReference type="GO" id="GO:0004776">
    <property type="term" value="F:succinate-CoA ligase (GDP-forming) activity"/>
    <property type="evidence" value="ECO:0007669"/>
    <property type="project" value="UniProtKB-EC"/>
</dbReference>
<evidence type="ECO:0000313" key="14">
    <source>
        <dbReference type="Proteomes" id="UP000002494"/>
    </source>
</evidence>
<dbReference type="CTD" id="8803"/>
<dbReference type="GO" id="GO:0005524">
    <property type="term" value="F:ATP binding"/>
    <property type="evidence" value="ECO:0007669"/>
    <property type="project" value="UniProtKB-UniRule"/>
</dbReference>
<dbReference type="HAMAP" id="MF_00558">
    <property type="entry name" value="Succ_CoA_beta"/>
    <property type="match status" value="1"/>
</dbReference>
<feature type="binding site" evidence="11">
    <location>
        <begin position="365"/>
        <end position="367"/>
    </location>
    <ligand>
        <name>substrate</name>
        <note>ligand shared with subunit alpha</note>
    </ligand>
</feature>
<dbReference type="InterPro" id="IPR016102">
    <property type="entry name" value="Succinyl-CoA_synth-like"/>
</dbReference>
<evidence type="ECO:0000256" key="5">
    <source>
        <dbReference type="ARBA" id="ARBA00022741"/>
    </source>
</evidence>
<dbReference type="GO" id="GO:0006099">
    <property type="term" value="P:tricarboxylic acid cycle"/>
    <property type="evidence" value="ECO:0000314"/>
    <property type="project" value="RGD"/>
</dbReference>
<dbReference type="PROSITE" id="PS01217">
    <property type="entry name" value="SUCCINYL_COA_LIG_3"/>
    <property type="match status" value="1"/>
</dbReference>
<evidence type="ECO:0007829" key="16">
    <source>
        <dbReference type="PeptideAtlas" id="F1LM47"/>
    </source>
</evidence>
<keyword evidence="8" id="KW-0809">Transit peptide</keyword>
<feature type="binding site" evidence="11">
    <location>
        <position position="243"/>
    </location>
    <ligand>
        <name>Mg(2+)</name>
        <dbReference type="ChEBI" id="CHEBI:18420"/>
    </ligand>
</feature>
<evidence type="ECO:0000256" key="11">
    <source>
        <dbReference type="HAMAP-Rule" id="MF_03220"/>
    </source>
</evidence>
<dbReference type="OMA" id="ITACDEV"/>
<sequence length="448" mass="48821">MWPWCRMLKVSWKALGSSGLFNKHGFQMQQQQQQQRSLSLHEYLSMELLQEAGVSVPKGFVAKSSDEAYAIAKKLGSKDVVIKAQVLAGGRGKGTFTSGLKGGVKIVFSPEEAKAVSSQMIGQKLITKQTGAKGRICNQVLVCERKYPRREYYFAITMERSFQGPVLIGSSQGGVNIEDVAAENPEAIVKEPVDIIEGVKKEQAVTLAKKMGFPSNIVDSAAENMIKLYNLFLKYDATMVEINPMVEDADGKVLCMDAKINFDSNSAYRQKKIFALQDWSQEDERDKDAADADINYIGLDGNIGCLVNGAGLAMATMDIIKLHGGTPANFLDVGGGATVHQVTEAFKLITSDKRVQAILVNIFGGIMRCDIIAQGIVMAVKDLEIRIPVVVRLQGTRVDDAKALIADSGLKILACDDLDEAAKMVVKLSEIVTLAKEAHVDVKFQLPI</sequence>
<dbReference type="InterPro" id="IPR013650">
    <property type="entry name" value="ATP-grasp_succ-CoA_synth-type"/>
</dbReference>
<feature type="site" description="Important for substrate specificity" evidence="11">
    <location>
        <position position="147"/>
    </location>
</feature>
<keyword evidence="6 11" id="KW-0067">ATP-binding</keyword>
<dbReference type="PIRSF" id="PIRSF001554">
    <property type="entry name" value="SucCS_beta"/>
    <property type="match status" value="1"/>
</dbReference>
<dbReference type="InterPro" id="IPR011761">
    <property type="entry name" value="ATP-grasp"/>
</dbReference>
<evidence type="ECO:0000313" key="15">
    <source>
        <dbReference type="RGD" id="1309397"/>
    </source>
</evidence>
<dbReference type="Bgee" id="ENSRNOG00000017481">
    <property type="expression patterns" value="Expressed in quadriceps femoris and 20 other cell types or tissues"/>
</dbReference>
<dbReference type="FunCoup" id="F1LM47">
    <property type="interactions" value="3606"/>
</dbReference>
<evidence type="ECO:0007829" key="17">
    <source>
        <dbReference type="PubMed" id="22673903"/>
    </source>
</evidence>
<dbReference type="GO" id="GO:0005739">
    <property type="term" value="C:mitochondrion"/>
    <property type="evidence" value="ECO:0000266"/>
    <property type="project" value="RGD"/>
</dbReference>
<dbReference type="HAMAP" id="MF_03220">
    <property type="entry name" value="Succ_CoA_betaA_euk"/>
    <property type="match status" value="1"/>
</dbReference>
<reference evidence="13" key="3">
    <citation type="submission" date="2025-08" db="UniProtKB">
        <authorList>
            <consortium name="Ensembl"/>
        </authorList>
    </citation>
    <scope>IDENTIFICATION</scope>
    <source>
        <strain evidence="13">Brown Norway</strain>
    </source>
</reference>
<feature type="binding site" evidence="11">
    <location>
        <position position="308"/>
    </location>
    <ligand>
        <name>substrate</name>
        <note>ligand shared with subunit alpha</note>
    </ligand>
</feature>
<feature type="domain" description="ATP-grasp" evidence="12">
    <location>
        <begin position="46"/>
        <end position="273"/>
    </location>
</feature>
<dbReference type="eggNOG" id="KOG2799">
    <property type="taxonomic scope" value="Eukaryota"/>
</dbReference>
<feature type="binding site" evidence="11">
    <location>
        <position position="83"/>
    </location>
    <ligand>
        <name>ATP</name>
        <dbReference type="ChEBI" id="CHEBI:30616"/>
    </ligand>
</feature>
<dbReference type="OrthoDB" id="1552at2759"/>
<evidence type="ECO:0000256" key="1">
    <source>
        <dbReference type="ARBA" id="ARBA00005064"/>
    </source>
</evidence>
<dbReference type="PROSITE" id="PS50975">
    <property type="entry name" value="ATP_GRASP"/>
    <property type="match status" value="1"/>
</dbReference>
<evidence type="ECO:0000256" key="3">
    <source>
        <dbReference type="ARBA" id="ARBA00022598"/>
    </source>
</evidence>
<dbReference type="Gene3D" id="3.30.1490.20">
    <property type="entry name" value="ATP-grasp fold, A domain"/>
    <property type="match status" value="1"/>
</dbReference>
<keyword evidence="16" id="KW-1267">Proteomics identification</keyword>
<feature type="site" description="Important for substrate specificity" evidence="11">
    <location>
        <position position="79"/>
    </location>
</feature>
<feature type="binding site" evidence="11">
    <location>
        <begin position="90"/>
        <end position="92"/>
    </location>
    <ligand>
        <name>ATP</name>
        <dbReference type="ChEBI" id="CHEBI:30616"/>
    </ligand>
</feature>
<keyword evidence="7 11" id="KW-0460">Magnesium</keyword>
<evidence type="ECO:0000256" key="7">
    <source>
        <dbReference type="ARBA" id="ARBA00022842"/>
    </source>
</evidence>
<comment type="subunit">
    <text evidence="10">Heterodimer of an alpha and a beta subunit. The beta subunit determines specificity for ATP. Interacts with ALAS2.</text>
</comment>
<dbReference type="Pfam" id="PF08442">
    <property type="entry name" value="ATP-grasp_2"/>
    <property type="match status" value="1"/>
</dbReference>
<evidence type="ECO:0000256" key="9">
    <source>
        <dbReference type="ARBA" id="ARBA00023128"/>
    </source>
</evidence>
<dbReference type="SUPFAM" id="SSF56059">
    <property type="entry name" value="Glutathione synthetase ATP-binding domain-like"/>
    <property type="match status" value="1"/>
</dbReference>
<evidence type="ECO:0000259" key="12">
    <source>
        <dbReference type="PROSITE" id="PS50975"/>
    </source>
</evidence>
<dbReference type="GO" id="GO:0000287">
    <property type="term" value="F:magnesium ion binding"/>
    <property type="evidence" value="ECO:0007669"/>
    <property type="project" value="UniProtKB-UniRule"/>
</dbReference>
<comment type="cofactor">
    <cofactor evidence="11">
        <name>Mg(2+)</name>
        <dbReference type="ChEBI" id="CHEBI:18420"/>
    </cofactor>
    <text evidence="11">Binds 1 Mg(2+) ion per subunit.</text>
</comment>
<dbReference type="jPOST" id="F1LM47"/>
<dbReference type="GO" id="GO:0006105">
    <property type="term" value="P:succinate metabolic process"/>
    <property type="evidence" value="ECO:0000314"/>
    <property type="project" value="RGD"/>
</dbReference>
<dbReference type="Proteomes" id="UP000002494">
    <property type="component" value="Chromosome 15"/>
</dbReference>
<dbReference type="PANTHER" id="PTHR11815:SF1">
    <property type="entry name" value="SUCCINATE--COA LIGASE [ADP-FORMING] SUBUNIT BETA, MITOCHONDRIAL"/>
    <property type="match status" value="1"/>
</dbReference>
<keyword evidence="4 11" id="KW-0479">Metal-binding</keyword>
<dbReference type="GlyGen" id="F1LM47">
    <property type="glycosylation" value="3 sites, 1 O-linked glycan (3 sites)"/>
</dbReference>
<dbReference type="GO" id="GO:0006104">
    <property type="term" value="P:succinyl-CoA metabolic process"/>
    <property type="evidence" value="ECO:0000314"/>
    <property type="project" value="RGD"/>
</dbReference>
<name>F1LM47_RAT</name>
<dbReference type="AGR" id="RGD:1309397"/>
<dbReference type="iPTMnet" id="F1LM47"/>
<keyword evidence="3 11" id="KW-0436">Ligase</keyword>
<organism evidence="13 14">
    <name type="scientific">Rattus norvegicus</name>
    <name type="common">Rat</name>
    <dbReference type="NCBI Taxonomy" id="10116"/>
    <lineage>
        <taxon>Eukaryota</taxon>
        <taxon>Metazoa</taxon>
        <taxon>Chordata</taxon>
        <taxon>Craniata</taxon>
        <taxon>Vertebrata</taxon>
        <taxon>Euteleostomi</taxon>
        <taxon>Mammalia</taxon>
        <taxon>Eutheria</taxon>
        <taxon>Euarchontoglires</taxon>
        <taxon>Glires</taxon>
        <taxon>Rodentia</taxon>
        <taxon>Myomorpha</taxon>
        <taxon>Muroidea</taxon>
        <taxon>Muridae</taxon>
        <taxon>Murinae</taxon>
        <taxon>Rattus</taxon>
    </lineage>
</organism>
<proteinExistence type="evidence at protein level"/>
<dbReference type="SMR" id="F1LM47"/>
<reference evidence="13" key="2">
    <citation type="submission" date="2024-01" db="EMBL/GenBank/DDBJ databases">
        <title>GRCr8: a new rat reference genome assembly contstructed from accurate long reads and long range scaffolding.</title>
        <authorList>
            <person name="Doris P.A."/>
            <person name="Kalbfleisch T."/>
            <person name="Li K."/>
            <person name="Howe K."/>
            <person name="Wood J."/>
        </authorList>
    </citation>
    <scope>NUCLEOTIDE SEQUENCE [LARGE SCALE GENOMIC DNA]</scope>
    <source>
        <strain evidence="13">Brown Norway</strain>
    </source>
</reference>
<comment type="pathway">
    <text evidence="1 11">Carbohydrate metabolism; tricarboxylic acid cycle; succinate from succinyl-CoA (ligase route): step 1/1.</text>
</comment>
<dbReference type="Gene3D" id="3.40.50.261">
    <property type="entry name" value="Succinyl-CoA synthetase domains"/>
    <property type="match status" value="1"/>
</dbReference>
<evidence type="ECO:0000256" key="8">
    <source>
        <dbReference type="ARBA" id="ARBA00022946"/>
    </source>
</evidence>
<keyword evidence="9 11" id="KW-0496">Mitochondrion</keyword>
<dbReference type="InterPro" id="IPR013815">
    <property type="entry name" value="ATP_grasp_subdomain_1"/>
</dbReference>
<keyword evidence="2 11" id="KW-0816">Tricarboxylic acid cycle</keyword>
<dbReference type="Gene3D" id="3.30.470.20">
    <property type="entry name" value="ATP-grasp fold, B domain"/>
    <property type="match status" value="1"/>
</dbReference>
<dbReference type="NCBIfam" id="TIGR01016">
    <property type="entry name" value="sucCoAbeta"/>
    <property type="match status" value="1"/>
</dbReference>
<dbReference type="HOGENOM" id="CLU_037430_0_0_1"/>
<evidence type="ECO:0000256" key="10">
    <source>
        <dbReference type="ARBA" id="ARBA00038794"/>
    </source>
</evidence>
<keyword evidence="5 11" id="KW-0547">Nucleotide-binding</keyword>